<keyword evidence="1 4" id="KW-0378">Hydrolase</keyword>
<reference evidence="4 5" key="1">
    <citation type="submission" date="2018-06" db="EMBL/GenBank/DDBJ databases">
        <authorList>
            <consortium name="Pathogen Informatics"/>
            <person name="Doyle S."/>
        </authorList>
    </citation>
    <scope>NUCLEOTIDE SEQUENCE [LARGE SCALE GENOMIC DNA]</scope>
    <source>
        <strain evidence="4 5">NCTC13337</strain>
    </source>
</reference>
<feature type="binding site" evidence="2">
    <location>
        <position position="105"/>
    </location>
    <ligand>
        <name>Mn(2+)</name>
        <dbReference type="ChEBI" id="CHEBI:29035"/>
        <label>2</label>
    </ligand>
</feature>
<sequence>MSKLIKAIQAHDEIDTLMRQLRQDFHAHPETAYQEHRTAKIVAQSLKSWGIETHCGLAVTGVVGVLKGNQPGKTIGIRADMDALEITEANDFPYCSTIKGKMHACGHDGHTAILLGTAKYLSEHRNFAGTVIFIFQPAEENECGGGRMIAEGLFEQFPVDAVYALHNWPDLSPHTIAVHDKAVMASFDLFDIILKGKGCHGAQPHQGNDVILAAAQLTTALQSIISRNIDPSEQAVLSVTQIHGGDMYNILPATVTLSGGTRAFTPAIRNQLEARLREITTHTAAAFGVTASIDYQRRYPPTINHPEHATYIRTLAQNLFGDKAVEYDPKASNAAEDFAIMLEHKPGAYFWLGNGRQHPDGALHNPHYNFNDDILATGANLWIALVQQNS</sequence>
<dbReference type="InterPro" id="IPR002933">
    <property type="entry name" value="Peptidase_M20"/>
</dbReference>
<feature type="domain" description="Peptidase M20 dimerisation" evidence="3">
    <location>
        <begin position="191"/>
        <end position="282"/>
    </location>
</feature>
<dbReference type="GO" id="GO:0046872">
    <property type="term" value="F:metal ion binding"/>
    <property type="evidence" value="ECO:0007669"/>
    <property type="project" value="UniProtKB-KW"/>
</dbReference>
<dbReference type="Gene3D" id="3.40.630.10">
    <property type="entry name" value="Zn peptidases"/>
    <property type="match status" value="1"/>
</dbReference>
<dbReference type="PIRSF" id="PIRSF005962">
    <property type="entry name" value="Pept_M20D_amidohydro"/>
    <property type="match status" value="1"/>
</dbReference>
<dbReference type="OrthoDB" id="9777385at2"/>
<dbReference type="Proteomes" id="UP000254601">
    <property type="component" value="Unassembled WGS sequence"/>
</dbReference>
<dbReference type="CDD" id="cd05666">
    <property type="entry name" value="M20_Acy1-like"/>
    <property type="match status" value="1"/>
</dbReference>
<dbReference type="GO" id="GO:0050118">
    <property type="term" value="F:N-acetyldiaminopimelate deacetylase activity"/>
    <property type="evidence" value="ECO:0007669"/>
    <property type="project" value="UniProtKB-ARBA"/>
</dbReference>
<dbReference type="PANTHER" id="PTHR11014:SF63">
    <property type="entry name" value="METALLOPEPTIDASE, PUTATIVE (AFU_ORTHOLOGUE AFUA_6G09600)-RELATED"/>
    <property type="match status" value="1"/>
</dbReference>
<feature type="binding site" evidence="2">
    <location>
        <position position="166"/>
    </location>
    <ligand>
        <name>Mn(2+)</name>
        <dbReference type="ChEBI" id="CHEBI:29035"/>
        <label>2</label>
    </ligand>
</feature>
<dbReference type="EMBL" id="UHIC01000001">
    <property type="protein sequence ID" value="SUO96888.1"/>
    <property type="molecule type" value="Genomic_DNA"/>
</dbReference>
<keyword evidence="5" id="KW-1185">Reference proteome</keyword>
<organism evidence="4 5">
    <name type="scientific">Suttonella ornithocola</name>
    <dbReference type="NCBI Taxonomy" id="279832"/>
    <lineage>
        <taxon>Bacteria</taxon>
        <taxon>Pseudomonadati</taxon>
        <taxon>Pseudomonadota</taxon>
        <taxon>Gammaproteobacteria</taxon>
        <taxon>Cardiobacteriales</taxon>
        <taxon>Cardiobacteriaceae</taxon>
        <taxon>Suttonella</taxon>
    </lineage>
</organism>
<dbReference type="NCBIfam" id="TIGR01891">
    <property type="entry name" value="amidohydrolases"/>
    <property type="match status" value="1"/>
</dbReference>
<dbReference type="Gene3D" id="3.30.70.360">
    <property type="match status" value="1"/>
</dbReference>
<dbReference type="RefSeq" id="WP_072576615.1">
    <property type="nucleotide sequence ID" value="NZ_LWHB01000086.1"/>
</dbReference>
<dbReference type="FunFam" id="3.30.70.360:FF:000001">
    <property type="entry name" value="N-acetyldiaminopimelate deacetylase"/>
    <property type="match status" value="1"/>
</dbReference>
<dbReference type="Pfam" id="PF07687">
    <property type="entry name" value="M20_dimer"/>
    <property type="match status" value="1"/>
</dbReference>
<feature type="binding site" evidence="2">
    <location>
        <position position="107"/>
    </location>
    <ligand>
        <name>Mn(2+)</name>
        <dbReference type="ChEBI" id="CHEBI:29035"/>
        <label>2</label>
    </ligand>
</feature>
<gene>
    <name evidence="4" type="primary">yxeP</name>
    <name evidence="4" type="ORF">NCTC13337_02066</name>
</gene>
<keyword evidence="2" id="KW-0479">Metal-binding</keyword>
<dbReference type="AlphaFoldDB" id="A0A380MX81"/>
<dbReference type="EC" id="3.-.-.-" evidence="4"/>
<dbReference type="InterPro" id="IPR011650">
    <property type="entry name" value="Peptidase_M20_dimer"/>
</dbReference>
<dbReference type="SUPFAM" id="SSF55031">
    <property type="entry name" value="Bacterial exopeptidase dimerisation domain"/>
    <property type="match status" value="1"/>
</dbReference>
<dbReference type="InterPro" id="IPR036264">
    <property type="entry name" value="Bact_exopeptidase_dim_dom"/>
</dbReference>
<evidence type="ECO:0000259" key="3">
    <source>
        <dbReference type="Pfam" id="PF07687"/>
    </source>
</evidence>
<dbReference type="SUPFAM" id="SSF53187">
    <property type="entry name" value="Zn-dependent exopeptidases"/>
    <property type="match status" value="1"/>
</dbReference>
<dbReference type="InterPro" id="IPR017439">
    <property type="entry name" value="Amidohydrolase"/>
</dbReference>
<accession>A0A380MX81</accession>
<evidence type="ECO:0000256" key="1">
    <source>
        <dbReference type="ARBA" id="ARBA00022801"/>
    </source>
</evidence>
<keyword evidence="2" id="KW-0464">Manganese</keyword>
<feature type="binding site" evidence="2">
    <location>
        <position position="364"/>
    </location>
    <ligand>
        <name>Mn(2+)</name>
        <dbReference type="ChEBI" id="CHEBI:29035"/>
        <label>2</label>
    </ligand>
</feature>
<protein>
    <submittedName>
        <fullName evidence="4">Uncharacterized hydrolase YxeP</fullName>
        <ecNumber evidence="4">3.-.-.-</ecNumber>
    </submittedName>
</protein>
<dbReference type="GO" id="GO:0019877">
    <property type="term" value="P:diaminopimelate biosynthetic process"/>
    <property type="evidence" value="ECO:0007669"/>
    <property type="project" value="UniProtKB-ARBA"/>
</dbReference>
<dbReference type="Pfam" id="PF01546">
    <property type="entry name" value="Peptidase_M20"/>
    <property type="match status" value="1"/>
</dbReference>
<evidence type="ECO:0000256" key="2">
    <source>
        <dbReference type="PIRSR" id="PIRSR005962-1"/>
    </source>
</evidence>
<name>A0A380MX81_9GAMM</name>
<dbReference type="PANTHER" id="PTHR11014">
    <property type="entry name" value="PEPTIDASE M20 FAMILY MEMBER"/>
    <property type="match status" value="1"/>
</dbReference>
<evidence type="ECO:0000313" key="5">
    <source>
        <dbReference type="Proteomes" id="UP000254601"/>
    </source>
</evidence>
<comment type="cofactor">
    <cofactor evidence="2">
        <name>Mn(2+)</name>
        <dbReference type="ChEBI" id="CHEBI:29035"/>
    </cofactor>
    <text evidence="2">The Mn(2+) ion enhances activity.</text>
</comment>
<evidence type="ECO:0000313" key="4">
    <source>
        <dbReference type="EMBL" id="SUO96888.1"/>
    </source>
</evidence>
<proteinExistence type="predicted"/>
<feature type="binding site" evidence="2">
    <location>
        <position position="140"/>
    </location>
    <ligand>
        <name>Mn(2+)</name>
        <dbReference type="ChEBI" id="CHEBI:29035"/>
        <label>2</label>
    </ligand>
</feature>